<name>A0A7Y0AAG0_9BACT</name>
<dbReference type="SUPFAM" id="SSF51126">
    <property type="entry name" value="Pectin lyase-like"/>
    <property type="match status" value="1"/>
</dbReference>
<dbReference type="RefSeq" id="WP_169529056.1">
    <property type="nucleotide sequence ID" value="NZ_JABBGH010000001.1"/>
</dbReference>
<keyword evidence="2 4" id="KW-0378">Hydrolase</keyword>
<dbReference type="GO" id="GO:0005975">
    <property type="term" value="P:carbohydrate metabolic process"/>
    <property type="evidence" value="ECO:0007669"/>
    <property type="project" value="InterPro"/>
</dbReference>
<comment type="similarity">
    <text evidence="1 4">Belongs to the glycosyl hydrolase 28 family.</text>
</comment>
<evidence type="ECO:0000256" key="2">
    <source>
        <dbReference type="ARBA" id="ARBA00022801"/>
    </source>
</evidence>
<keyword evidence="7" id="KW-1185">Reference proteome</keyword>
<accession>A0A7Y0AAG0</accession>
<reference evidence="6 7" key="1">
    <citation type="submission" date="2020-04" db="EMBL/GenBank/DDBJ databases">
        <title>Hymenobacter polaris sp. nov., isolated from Arctic soil.</title>
        <authorList>
            <person name="Dahal R.H."/>
        </authorList>
    </citation>
    <scope>NUCLEOTIDE SEQUENCE [LARGE SCALE GENOMIC DNA]</scope>
    <source>
        <strain evidence="6 7">RP-2-7</strain>
    </source>
</reference>
<evidence type="ECO:0000256" key="4">
    <source>
        <dbReference type="RuleBase" id="RU361169"/>
    </source>
</evidence>
<dbReference type="PANTHER" id="PTHR31339">
    <property type="entry name" value="PECTIN LYASE-RELATED"/>
    <property type="match status" value="1"/>
</dbReference>
<dbReference type="InterPro" id="IPR051801">
    <property type="entry name" value="GH28_Enzymes"/>
</dbReference>
<keyword evidence="5" id="KW-0732">Signal</keyword>
<dbReference type="SMART" id="SM00710">
    <property type="entry name" value="PbH1"/>
    <property type="match status" value="5"/>
</dbReference>
<dbReference type="Gene3D" id="2.160.20.10">
    <property type="entry name" value="Single-stranded right-handed beta-helix, Pectin lyase-like"/>
    <property type="match status" value="1"/>
</dbReference>
<dbReference type="EMBL" id="JABBGH010000001">
    <property type="protein sequence ID" value="NML63713.1"/>
    <property type="molecule type" value="Genomic_DNA"/>
</dbReference>
<comment type="caution">
    <text evidence="6">The sequence shown here is derived from an EMBL/GenBank/DDBJ whole genome shotgun (WGS) entry which is preliminary data.</text>
</comment>
<keyword evidence="3 4" id="KW-0326">Glycosidase</keyword>
<evidence type="ECO:0000256" key="1">
    <source>
        <dbReference type="ARBA" id="ARBA00008834"/>
    </source>
</evidence>
<evidence type="ECO:0000256" key="5">
    <source>
        <dbReference type="SAM" id="SignalP"/>
    </source>
</evidence>
<protein>
    <submittedName>
        <fullName evidence="6">Glycoside hydrolase family 28 protein</fullName>
    </submittedName>
</protein>
<feature type="chain" id="PRO_5030754715" evidence="5">
    <location>
        <begin position="22"/>
        <end position="555"/>
    </location>
</feature>
<proteinExistence type="inferred from homology"/>
<dbReference type="InterPro" id="IPR000743">
    <property type="entry name" value="Glyco_hydro_28"/>
</dbReference>
<dbReference type="Pfam" id="PF00295">
    <property type="entry name" value="Glyco_hydro_28"/>
    <property type="match status" value="1"/>
</dbReference>
<dbReference type="InterPro" id="IPR006626">
    <property type="entry name" value="PbH1"/>
</dbReference>
<feature type="signal peptide" evidence="5">
    <location>
        <begin position="1"/>
        <end position="21"/>
    </location>
</feature>
<evidence type="ECO:0000313" key="7">
    <source>
        <dbReference type="Proteomes" id="UP000559626"/>
    </source>
</evidence>
<dbReference type="AlphaFoldDB" id="A0A7Y0AAG0"/>
<evidence type="ECO:0000313" key="6">
    <source>
        <dbReference type="EMBL" id="NML63713.1"/>
    </source>
</evidence>
<dbReference type="PANTHER" id="PTHR31339:SF9">
    <property type="entry name" value="PLASMIN AND FIBRONECTIN-BINDING PROTEIN A"/>
    <property type="match status" value="1"/>
</dbReference>
<sequence length="555" mass="59723">MKLLALATLAGALLAGGPALAQPMFPAPPTLPPVPVPQFRPDTFDLRRYGAVADGQTLNTHAFEQAIAACAQAGGGTVRVPAGLWLTGPIVLRSHVNLHLAAGALVQFTADHAQYPLIRTTWEGEEAVRCQAPLSGTDLREVAITGPGTLDGAGDTWRPVKKSKLSAGEWQALLAKGGVLNEKKDTWYPSEGSRRGNELAAAKQLPKSLNPADFTELRDYLRPNMLSLTRCQGVLLDGFTIQNSPAWTMHPLLCQQVTVRGVTAQNPWYGQNTDAIDLESCRDAVVRGCTFSVGDDGLCLKSGRDEEGRRRGVPTENALIEDCKIYRAHGGFVIGSEMSGGVRNVVVRNCAFMGTDVGLRFKTTRGRGGLVENVWVEGIRMTDIAAQAIVFDMYYMAKDPVAQPGDNAAPPAIAAQPLGEGTPAFRHFYLRDVVCRGAEQGILVRGLPERNIEDVVVRDAVLQCRQGLLCQEARNIHFQNLTLLPTDTRPVLEVQNAQGITFQNLRYPAGTDLLLRVSGPASRDVRLLGTDTKAAKQTVQLGDGAGKKAVQVAAK</sequence>
<gene>
    <name evidence="6" type="ORF">HHL22_00675</name>
</gene>
<evidence type="ECO:0000256" key="3">
    <source>
        <dbReference type="ARBA" id="ARBA00023295"/>
    </source>
</evidence>
<organism evidence="6 7">
    <name type="scientific">Hymenobacter polaris</name>
    <dbReference type="NCBI Taxonomy" id="2682546"/>
    <lineage>
        <taxon>Bacteria</taxon>
        <taxon>Pseudomonadati</taxon>
        <taxon>Bacteroidota</taxon>
        <taxon>Cytophagia</taxon>
        <taxon>Cytophagales</taxon>
        <taxon>Hymenobacteraceae</taxon>
        <taxon>Hymenobacter</taxon>
    </lineage>
</organism>
<dbReference type="GO" id="GO:0004650">
    <property type="term" value="F:polygalacturonase activity"/>
    <property type="evidence" value="ECO:0007669"/>
    <property type="project" value="InterPro"/>
</dbReference>
<dbReference type="InterPro" id="IPR011050">
    <property type="entry name" value="Pectin_lyase_fold/virulence"/>
</dbReference>
<dbReference type="Proteomes" id="UP000559626">
    <property type="component" value="Unassembled WGS sequence"/>
</dbReference>
<dbReference type="InterPro" id="IPR012334">
    <property type="entry name" value="Pectin_lyas_fold"/>
</dbReference>